<sequence>MAPDNRPTQVRRPWRTMVRSVFIGAVSLLPLLPQIADAANIDEIPAVAAILAVTAAVSRVLTLPAVEEWLQAYIPWLSADPYQGQHRKERS</sequence>
<organism evidence="1 2">
    <name type="scientific">Corynebacterium oculi</name>
    <dbReference type="NCBI Taxonomy" id="1544416"/>
    <lineage>
        <taxon>Bacteria</taxon>
        <taxon>Bacillati</taxon>
        <taxon>Actinomycetota</taxon>
        <taxon>Actinomycetes</taxon>
        <taxon>Mycobacteriales</taxon>
        <taxon>Corynebacteriaceae</taxon>
        <taxon>Corynebacterium</taxon>
    </lineage>
</organism>
<protein>
    <recommendedName>
        <fullName evidence="3">Holin</fullName>
    </recommendedName>
</protein>
<dbReference type="EMBL" id="LKST01000001">
    <property type="protein sequence ID" value="KQB84942.1"/>
    <property type="molecule type" value="Genomic_DNA"/>
</dbReference>
<dbReference type="Proteomes" id="UP000050517">
    <property type="component" value="Unassembled WGS sequence"/>
</dbReference>
<comment type="caution">
    <text evidence="1">The sequence shown here is derived from an EMBL/GenBank/DDBJ whole genome shotgun (WGS) entry which is preliminary data.</text>
</comment>
<gene>
    <name evidence="1" type="ORF">Cocul_00072</name>
</gene>
<proteinExistence type="predicted"/>
<dbReference type="STRING" id="1544416.Cocul_00072"/>
<dbReference type="PATRIC" id="fig|1544416.3.peg.72"/>
<accession>A0A0Q0Z5Y9</accession>
<dbReference type="AlphaFoldDB" id="A0A0Q0Z5Y9"/>
<keyword evidence="2" id="KW-1185">Reference proteome</keyword>
<name>A0A0Q0Z5Y9_9CORY</name>
<evidence type="ECO:0000313" key="2">
    <source>
        <dbReference type="Proteomes" id="UP000050517"/>
    </source>
</evidence>
<reference evidence="1 2" key="1">
    <citation type="submission" date="2015-10" db="EMBL/GenBank/DDBJ databases">
        <title>Corynebacteirum lowii and Corynebacterium oculi species nova, derived from human clinical disease and and emended description of Corynebacterium mastiditis.</title>
        <authorList>
            <person name="Bernard K."/>
            <person name="Pacheco A.L."/>
            <person name="Mcdougall C."/>
            <person name="Burtx T."/>
            <person name="Weibe D."/>
            <person name="Tyler S."/>
            <person name="Olson A.B."/>
            <person name="Cnockaert M."/>
            <person name="Eguchi H."/>
            <person name="Kuwahara T."/>
            <person name="Nakayama-Imaohji H."/>
            <person name="Boudewijins M."/>
            <person name="Van Hoecke F."/>
            <person name="Bernier A.-M."/>
            <person name="Vandamme P."/>
        </authorList>
    </citation>
    <scope>NUCLEOTIDE SEQUENCE [LARGE SCALE GENOMIC DNA]</scope>
    <source>
        <strain evidence="1 2">NML 130210</strain>
    </source>
</reference>
<evidence type="ECO:0000313" key="1">
    <source>
        <dbReference type="EMBL" id="KQB84942.1"/>
    </source>
</evidence>
<evidence type="ECO:0008006" key="3">
    <source>
        <dbReference type="Google" id="ProtNLM"/>
    </source>
</evidence>